<reference evidence="1 2" key="1">
    <citation type="submission" date="2019-04" db="EMBL/GenBank/DDBJ databases">
        <title>Chromosome genome assembly for Takifugu flavidus.</title>
        <authorList>
            <person name="Xiao S."/>
        </authorList>
    </citation>
    <scope>NUCLEOTIDE SEQUENCE [LARGE SCALE GENOMIC DNA]</scope>
    <source>
        <strain evidence="1">HTHZ2018</strain>
        <tissue evidence="1">Muscle</tissue>
    </source>
</reference>
<evidence type="ECO:0000313" key="1">
    <source>
        <dbReference type="EMBL" id="TWW59241.1"/>
    </source>
</evidence>
<comment type="caution">
    <text evidence="1">The sequence shown here is derived from an EMBL/GenBank/DDBJ whole genome shotgun (WGS) entry which is preliminary data.</text>
</comment>
<accession>A0A5C6MYT1</accession>
<dbReference type="EMBL" id="RHFK02000019">
    <property type="protein sequence ID" value="TWW59241.1"/>
    <property type="molecule type" value="Genomic_DNA"/>
</dbReference>
<sequence>MSLPDFRRTACVAGRGLPSEQVPYGAPTRLVLPPAILPPRTLCRKGTRSSLHWAVGCRLASVGRVAPAGTPHRVVAPPNTVGTDYLAYWTHCCFDSVLWFGILSRSLSLSLSLAPLRSEKRR</sequence>
<protein>
    <submittedName>
        <fullName evidence="1">Uncharacterized protein</fullName>
    </submittedName>
</protein>
<proteinExistence type="predicted"/>
<dbReference type="Proteomes" id="UP000324091">
    <property type="component" value="Chromosome 6"/>
</dbReference>
<organism evidence="1 2">
    <name type="scientific">Takifugu flavidus</name>
    <name type="common">sansaifugu</name>
    <dbReference type="NCBI Taxonomy" id="433684"/>
    <lineage>
        <taxon>Eukaryota</taxon>
        <taxon>Metazoa</taxon>
        <taxon>Chordata</taxon>
        <taxon>Craniata</taxon>
        <taxon>Vertebrata</taxon>
        <taxon>Euteleostomi</taxon>
        <taxon>Actinopterygii</taxon>
        <taxon>Neopterygii</taxon>
        <taxon>Teleostei</taxon>
        <taxon>Neoteleostei</taxon>
        <taxon>Acanthomorphata</taxon>
        <taxon>Eupercaria</taxon>
        <taxon>Tetraodontiformes</taxon>
        <taxon>Tetradontoidea</taxon>
        <taxon>Tetraodontidae</taxon>
        <taxon>Takifugu</taxon>
    </lineage>
</organism>
<evidence type="ECO:0000313" key="2">
    <source>
        <dbReference type="Proteomes" id="UP000324091"/>
    </source>
</evidence>
<name>A0A5C6MYT1_9TELE</name>
<gene>
    <name evidence="1" type="ORF">D4764_06G0007710</name>
</gene>
<dbReference type="AlphaFoldDB" id="A0A5C6MYT1"/>
<keyword evidence="2" id="KW-1185">Reference proteome</keyword>